<dbReference type="Pfam" id="PF03466">
    <property type="entry name" value="LysR_substrate"/>
    <property type="match status" value="1"/>
</dbReference>
<dbReference type="InterPro" id="IPR036388">
    <property type="entry name" value="WH-like_DNA-bd_sf"/>
</dbReference>
<dbReference type="InterPro" id="IPR050950">
    <property type="entry name" value="HTH-type_LysR_regulators"/>
</dbReference>
<evidence type="ECO:0000256" key="2">
    <source>
        <dbReference type="ARBA" id="ARBA00023015"/>
    </source>
</evidence>
<dbReference type="Proteomes" id="UP001589710">
    <property type="component" value="Unassembled WGS sequence"/>
</dbReference>
<dbReference type="InterPro" id="IPR000847">
    <property type="entry name" value="LysR_HTH_N"/>
</dbReference>
<reference evidence="6 7" key="1">
    <citation type="submission" date="2024-09" db="EMBL/GenBank/DDBJ databases">
        <authorList>
            <person name="Sun Q."/>
            <person name="Mori K."/>
        </authorList>
    </citation>
    <scope>NUCLEOTIDE SEQUENCE [LARGE SCALE GENOMIC DNA]</scope>
    <source>
        <strain evidence="6 7">JCM 3331</strain>
    </source>
</reference>
<evidence type="ECO:0000313" key="6">
    <source>
        <dbReference type="EMBL" id="MFB9579186.1"/>
    </source>
</evidence>
<protein>
    <submittedName>
        <fullName evidence="6">LysR family transcriptional regulator</fullName>
    </submittedName>
</protein>
<keyword evidence="2" id="KW-0805">Transcription regulation</keyword>
<evidence type="ECO:0000256" key="4">
    <source>
        <dbReference type="ARBA" id="ARBA00023163"/>
    </source>
</evidence>
<feature type="domain" description="HTH lysR-type" evidence="5">
    <location>
        <begin position="23"/>
        <end position="80"/>
    </location>
</feature>
<dbReference type="Gene3D" id="1.10.10.10">
    <property type="entry name" value="Winged helix-like DNA-binding domain superfamily/Winged helix DNA-binding domain"/>
    <property type="match status" value="1"/>
</dbReference>
<dbReference type="EMBL" id="JBHMCG010000216">
    <property type="protein sequence ID" value="MFB9579186.1"/>
    <property type="molecule type" value="Genomic_DNA"/>
</dbReference>
<comment type="similarity">
    <text evidence="1">Belongs to the LysR transcriptional regulatory family.</text>
</comment>
<gene>
    <name evidence="6" type="ORF">ACFFTL_44820</name>
</gene>
<evidence type="ECO:0000259" key="5">
    <source>
        <dbReference type="PROSITE" id="PS50931"/>
    </source>
</evidence>
<keyword evidence="7" id="KW-1185">Reference proteome</keyword>
<dbReference type="SUPFAM" id="SSF46785">
    <property type="entry name" value="Winged helix' DNA-binding domain"/>
    <property type="match status" value="1"/>
</dbReference>
<keyword evidence="3" id="KW-0238">DNA-binding</keyword>
<dbReference type="InterPro" id="IPR036390">
    <property type="entry name" value="WH_DNA-bd_sf"/>
</dbReference>
<evidence type="ECO:0000256" key="3">
    <source>
        <dbReference type="ARBA" id="ARBA00023125"/>
    </source>
</evidence>
<dbReference type="CDD" id="cd05466">
    <property type="entry name" value="PBP2_LTTR_substrate"/>
    <property type="match status" value="1"/>
</dbReference>
<sequence length="328" mass="35704">MVIFCLTFRLLMGATVTQLWARLDIRHFVTLAEVVRTGSFTAAADSLGYTQSAVSQQIVRLENLINHQVVNRSSGGRALSLTPAGRVLMQHADALTMTLQRLAADVAALSEGTAGILRVGCYESVGAHLLPPALAAFRQNFPKIQVELTELPDDGDLLDQVQRDDLDLTFVVFPLTEGPFAARALLEDPYVLVAAEDSPMAHAIEPVVLDDYPDVALTTYADLRPVHSMESRLGRPSYADRVVFRSNSTATLLSLAAQNYGVAFVPRMAVDPYIPGIRVLELARVSPRMIGIAWHRNRPLSNAAAGFIQAAEAVACELEARAQRDFPV</sequence>
<organism evidence="6 7">
    <name type="scientific">Streptomyces yanii</name>
    <dbReference type="NCBI Taxonomy" id="78510"/>
    <lineage>
        <taxon>Bacteria</taxon>
        <taxon>Bacillati</taxon>
        <taxon>Actinomycetota</taxon>
        <taxon>Actinomycetes</taxon>
        <taxon>Kitasatosporales</taxon>
        <taxon>Streptomycetaceae</taxon>
        <taxon>Streptomyces</taxon>
    </lineage>
</organism>
<dbReference type="PROSITE" id="PS50931">
    <property type="entry name" value="HTH_LYSR"/>
    <property type="match status" value="1"/>
</dbReference>
<dbReference type="Pfam" id="PF00126">
    <property type="entry name" value="HTH_1"/>
    <property type="match status" value="1"/>
</dbReference>
<proteinExistence type="inferred from homology"/>
<dbReference type="PRINTS" id="PR00039">
    <property type="entry name" value="HTHLYSR"/>
</dbReference>
<dbReference type="PANTHER" id="PTHR30419">
    <property type="entry name" value="HTH-TYPE TRANSCRIPTIONAL REGULATOR YBHD"/>
    <property type="match status" value="1"/>
</dbReference>
<dbReference type="InterPro" id="IPR005119">
    <property type="entry name" value="LysR_subst-bd"/>
</dbReference>
<name>A0ABV5RPE7_9ACTN</name>
<dbReference type="PANTHER" id="PTHR30419:SF8">
    <property type="entry name" value="NITROGEN ASSIMILATION TRANSCRIPTIONAL ACTIVATOR-RELATED"/>
    <property type="match status" value="1"/>
</dbReference>
<accession>A0ABV5RPE7</accession>
<dbReference type="Gene3D" id="3.40.190.10">
    <property type="entry name" value="Periplasmic binding protein-like II"/>
    <property type="match status" value="2"/>
</dbReference>
<evidence type="ECO:0000313" key="7">
    <source>
        <dbReference type="Proteomes" id="UP001589710"/>
    </source>
</evidence>
<keyword evidence="4" id="KW-0804">Transcription</keyword>
<dbReference type="SUPFAM" id="SSF53850">
    <property type="entry name" value="Periplasmic binding protein-like II"/>
    <property type="match status" value="1"/>
</dbReference>
<evidence type="ECO:0000256" key="1">
    <source>
        <dbReference type="ARBA" id="ARBA00009437"/>
    </source>
</evidence>
<comment type="caution">
    <text evidence="6">The sequence shown here is derived from an EMBL/GenBank/DDBJ whole genome shotgun (WGS) entry which is preliminary data.</text>
</comment>